<dbReference type="GO" id="GO:0016301">
    <property type="term" value="F:kinase activity"/>
    <property type="evidence" value="ECO:0007669"/>
    <property type="project" value="UniProtKB-KW"/>
</dbReference>
<dbReference type="PANTHER" id="PTHR24421">
    <property type="entry name" value="NITRATE/NITRITE SENSOR PROTEIN NARX-RELATED"/>
    <property type="match status" value="1"/>
</dbReference>
<dbReference type="InterPro" id="IPR055558">
    <property type="entry name" value="DUF7134"/>
</dbReference>
<keyword evidence="3" id="KW-0597">Phosphoprotein</keyword>
<keyword evidence="9" id="KW-0812">Transmembrane</keyword>
<keyword evidence="9" id="KW-0472">Membrane</keyword>
<dbReference type="InterPro" id="IPR003594">
    <property type="entry name" value="HATPase_dom"/>
</dbReference>
<protein>
    <recommendedName>
        <fullName evidence="2">histidine kinase</fullName>
        <ecNumber evidence="2">2.7.13.3</ecNumber>
    </recommendedName>
</protein>
<keyword evidence="6 13" id="KW-0418">Kinase</keyword>
<dbReference type="Pfam" id="PF02518">
    <property type="entry name" value="HATPase_c"/>
    <property type="match status" value="1"/>
</dbReference>
<evidence type="ECO:0000256" key="9">
    <source>
        <dbReference type="SAM" id="Phobius"/>
    </source>
</evidence>
<evidence type="ECO:0000313" key="13">
    <source>
        <dbReference type="EMBL" id="MBT0769726.1"/>
    </source>
</evidence>
<comment type="catalytic activity">
    <reaction evidence="1">
        <text>ATP + protein L-histidine = ADP + protein N-phospho-L-histidine.</text>
        <dbReference type="EC" id="2.7.13.3"/>
    </reaction>
</comment>
<dbReference type="CDD" id="cd16917">
    <property type="entry name" value="HATPase_UhpB-NarQ-NarX-like"/>
    <property type="match status" value="1"/>
</dbReference>
<organism evidence="13 14">
    <name type="scientific">Kineosporia corallincola</name>
    <dbReference type="NCBI Taxonomy" id="2835133"/>
    <lineage>
        <taxon>Bacteria</taxon>
        <taxon>Bacillati</taxon>
        <taxon>Actinomycetota</taxon>
        <taxon>Actinomycetes</taxon>
        <taxon>Kineosporiales</taxon>
        <taxon>Kineosporiaceae</taxon>
        <taxon>Kineosporia</taxon>
    </lineage>
</organism>
<dbReference type="EMBL" id="JAHBAY010000004">
    <property type="protein sequence ID" value="MBT0769726.1"/>
    <property type="molecule type" value="Genomic_DNA"/>
</dbReference>
<feature type="domain" description="Signal transduction histidine kinase subgroup 3 dimerisation and phosphoacceptor" evidence="11">
    <location>
        <begin position="153"/>
        <end position="218"/>
    </location>
</feature>
<evidence type="ECO:0000256" key="2">
    <source>
        <dbReference type="ARBA" id="ARBA00012438"/>
    </source>
</evidence>
<dbReference type="Gene3D" id="1.20.5.1930">
    <property type="match status" value="1"/>
</dbReference>
<sequence>MPGNEMFAVVVGENRYRDADPLSVILLLAQTLPLALRRTRPAACLAVVGVAWGLYQALGYSPSSAGLGLYVALYSAGAHLARHRVRVAALVVAGYLAVSLAVHRKSFHGEPVQYLTYLMVLALCWLIGEGVRARVRAEAARRQAAEREAVADERARIARELHDVVTHHVTAMVVQAEALPFLLPDHTERVRDGLGTISTTGRAAMTDLRELLDVLHDPGSPAKDDRAPATESLETLIERARSAGQAIEFSRHGEPGTLPTGLGLALQRVVQESLTNALKHAPGRLTTVTVTHTAGAVGVSVVTAGVTGVTGRSAVGRSGSRPWARSGRGIAGMRDRVAAFGGELTAGREPDGGFAVRARLPLATART</sequence>
<keyword evidence="7" id="KW-0067">ATP-binding</keyword>
<dbReference type="Proteomes" id="UP001197247">
    <property type="component" value="Unassembled WGS sequence"/>
</dbReference>
<feature type="domain" description="Histidine kinase/HSP90-like ATPase" evidence="10">
    <location>
        <begin position="264"/>
        <end position="363"/>
    </location>
</feature>
<evidence type="ECO:0000313" key="14">
    <source>
        <dbReference type="Proteomes" id="UP001197247"/>
    </source>
</evidence>
<dbReference type="Pfam" id="PF23539">
    <property type="entry name" value="DUF7134"/>
    <property type="match status" value="1"/>
</dbReference>
<gene>
    <name evidence="13" type="ORF">KIH74_12380</name>
</gene>
<dbReference type="EC" id="2.7.13.3" evidence="2"/>
<reference evidence="13 14" key="1">
    <citation type="submission" date="2021-05" db="EMBL/GenBank/DDBJ databases">
        <title>Kineosporia and Streptomyces sp. nov. two new marine actinobacteria isolated from Coral.</title>
        <authorList>
            <person name="Buangrab K."/>
            <person name="Sutthacheep M."/>
            <person name="Yeemin T."/>
            <person name="Harunari E."/>
            <person name="Igarashi Y."/>
            <person name="Kanchanasin P."/>
            <person name="Tanasupawat S."/>
            <person name="Phongsopitanun W."/>
        </authorList>
    </citation>
    <scope>NUCLEOTIDE SEQUENCE [LARGE SCALE GENOMIC DNA]</scope>
    <source>
        <strain evidence="13 14">J2-2</strain>
    </source>
</reference>
<keyword evidence="4" id="KW-0808">Transferase</keyword>
<dbReference type="InterPro" id="IPR050482">
    <property type="entry name" value="Sensor_HK_TwoCompSys"/>
</dbReference>
<evidence type="ECO:0000256" key="5">
    <source>
        <dbReference type="ARBA" id="ARBA00022741"/>
    </source>
</evidence>
<evidence type="ECO:0000256" key="3">
    <source>
        <dbReference type="ARBA" id="ARBA00022553"/>
    </source>
</evidence>
<evidence type="ECO:0000256" key="4">
    <source>
        <dbReference type="ARBA" id="ARBA00022679"/>
    </source>
</evidence>
<dbReference type="SUPFAM" id="SSF55874">
    <property type="entry name" value="ATPase domain of HSP90 chaperone/DNA topoisomerase II/histidine kinase"/>
    <property type="match status" value="1"/>
</dbReference>
<dbReference type="InterPro" id="IPR011712">
    <property type="entry name" value="Sig_transdc_His_kin_sub3_dim/P"/>
</dbReference>
<keyword evidence="14" id="KW-1185">Reference proteome</keyword>
<evidence type="ECO:0000256" key="8">
    <source>
        <dbReference type="ARBA" id="ARBA00023012"/>
    </source>
</evidence>
<keyword evidence="5" id="KW-0547">Nucleotide-binding</keyword>
<evidence type="ECO:0000259" key="12">
    <source>
        <dbReference type="Pfam" id="PF23539"/>
    </source>
</evidence>
<feature type="transmembrane region" description="Helical" evidence="9">
    <location>
        <begin position="54"/>
        <end position="73"/>
    </location>
</feature>
<dbReference type="InterPro" id="IPR036890">
    <property type="entry name" value="HATPase_C_sf"/>
</dbReference>
<accession>A0ABS5TF68</accession>
<feature type="domain" description="DUF7134" evidence="12">
    <location>
        <begin position="8"/>
        <end position="134"/>
    </location>
</feature>
<evidence type="ECO:0000259" key="11">
    <source>
        <dbReference type="Pfam" id="PF07730"/>
    </source>
</evidence>
<feature type="transmembrane region" description="Helical" evidence="9">
    <location>
        <begin position="85"/>
        <end position="102"/>
    </location>
</feature>
<evidence type="ECO:0000259" key="10">
    <source>
        <dbReference type="Pfam" id="PF02518"/>
    </source>
</evidence>
<comment type="caution">
    <text evidence="13">The sequence shown here is derived from an EMBL/GenBank/DDBJ whole genome shotgun (WGS) entry which is preliminary data.</text>
</comment>
<evidence type="ECO:0000256" key="7">
    <source>
        <dbReference type="ARBA" id="ARBA00022840"/>
    </source>
</evidence>
<keyword evidence="8" id="KW-0902">Two-component regulatory system</keyword>
<evidence type="ECO:0000256" key="6">
    <source>
        <dbReference type="ARBA" id="ARBA00022777"/>
    </source>
</evidence>
<evidence type="ECO:0000256" key="1">
    <source>
        <dbReference type="ARBA" id="ARBA00000085"/>
    </source>
</evidence>
<proteinExistence type="predicted"/>
<dbReference type="Pfam" id="PF07730">
    <property type="entry name" value="HisKA_3"/>
    <property type="match status" value="1"/>
</dbReference>
<dbReference type="Gene3D" id="3.30.565.10">
    <property type="entry name" value="Histidine kinase-like ATPase, C-terminal domain"/>
    <property type="match status" value="1"/>
</dbReference>
<dbReference type="PANTHER" id="PTHR24421:SF10">
    <property type="entry name" value="NITRATE_NITRITE SENSOR PROTEIN NARQ"/>
    <property type="match status" value="1"/>
</dbReference>
<feature type="transmembrane region" description="Helical" evidence="9">
    <location>
        <begin position="114"/>
        <end position="133"/>
    </location>
</feature>
<name>A0ABS5TF68_9ACTN</name>
<keyword evidence="9" id="KW-1133">Transmembrane helix</keyword>